<evidence type="ECO:0000313" key="3">
    <source>
        <dbReference type="EMBL" id="CAF1188250.1"/>
    </source>
</evidence>
<dbReference type="EMBL" id="CAJNOG010000345">
    <property type="protein sequence ID" value="CAF1188250.1"/>
    <property type="molecule type" value="Genomic_DNA"/>
</dbReference>
<accession>A0A814VFE9</accession>
<comment type="similarity">
    <text evidence="1">Belongs to the glycosyltransferase 15 family.</text>
</comment>
<protein>
    <submittedName>
        <fullName evidence="3">Uncharacterized protein</fullName>
    </submittedName>
</protein>
<evidence type="ECO:0000256" key="1">
    <source>
        <dbReference type="ARBA" id="ARBA00007677"/>
    </source>
</evidence>
<dbReference type="GO" id="GO:0005794">
    <property type="term" value="C:Golgi apparatus"/>
    <property type="evidence" value="ECO:0007669"/>
    <property type="project" value="TreeGrafter"/>
</dbReference>
<comment type="caution">
    <text evidence="3">The sequence shown here is derived from an EMBL/GenBank/DDBJ whole genome shotgun (WGS) entry which is preliminary data.</text>
</comment>
<dbReference type="Proteomes" id="UP000663845">
    <property type="component" value="Unassembled WGS sequence"/>
</dbReference>
<dbReference type="PANTHER" id="PTHR31121">
    <property type="entry name" value="ALPHA-1,2 MANNOSYLTRANSFERASE KTR1"/>
    <property type="match status" value="1"/>
</dbReference>
<dbReference type="GO" id="GO:0000026">
    <property type="term" value="F:alpha-1,2-mannosyltransferase activity"/>
    <property type="evidence" value="ECO:0007669"/>
    <property type="project" value="TreeGrafter"/>
</dbReference>
<organism evidence="3 4">
    <name type="scientific">Adineta steineri</name>
    <dbReference type="NCBI Taxonomy" id="433720"/>
    <lineage>
        <taxon>Eukaryota</taxon>
        <taxon>Metazoa</taxon>
        <taxon>Spiralia</taxon>
        <taxon>Gnathifera</taxon>
        <taxon>Rotifera</taxon>
        <taxon>Eurotatoria</taxon>
        <taxon>Bdelloidea</taxon>
        <taxon>Adinetida</taxon>
        <taxon>Adinetidae</taxon>
        <taxon>Adineta</taxon>
    </lineage>
</organism>
<evidence type="ECO:0000313" key="4">
    <source>
        <dbReference type="Proteomes" id="UP000663845"/>
    </source>
</evidence>
<reference evidence="3" key="1">
    <citation type="submission" date="2021-02" db="EMBL/GenBank/DDBJ databases">
        <authorList>
            <person name="Nowell W R."/>
        </authorList>
    </citation>
    <scope>NUCLEOTIDE SEQUENCE</scope>
</reference>
<dbReference type="InterPro" id="IPR002685">
    <property type="entry name" value="Glyco_trans_15"/>
</dbReference>
<keyword evidence="2" id="KW-0808">Transferase</keyword>
<gene>
    <name evidence="3" type="ORF">JYZ213_LOCUS26184</name>
</gene>
<dbReference type="InterPro" id="IPR029044">
    <property type="entry name" value="Nucleotide-diphossugar_trans"/>
</dbReference>
<dbReference type="GO" id="GO:0016020">
    <property type="term" value="C:membrane"/>
    <property type="evidence" value="ECO:0007669"/>
    <property type="project" value="InterPro"/>
</dbReference>
<dbReference type="GO" id="GO:0006487">
    <property type="term" value="P:protein N-linked glycosylation"/>
    <property type="evidence" value="ECO:0007669"/>
    <property type="project" value="TreeGrafter"/>
</dbReference>
<name>A0A814VFE9_9BILA</name>
<proteinExistence type="inferred from homology"/>
<evidence type="ECO:0000256" key="2">
    <source>
        <dbReference type="ARBA" id="ARBA00022679"/>
    </source>
</evidence>
<dbReference type="Pfam" id="PF01793">
    <property type="entry name" value="Glyco_transf_15"/>
    <property type="match status" value="1"/>
</dbReference>
<sequence length="1043" mass="120385">MSASSSTTNLTEEVLSFCNEEFYNLVKKQCGDIVLDIMIAQDISSVECLLEIDNIFNFLKLNSDDLIQLKKKAGIYLNDGRYMIKEGIIYKVETFLRTLRILNQQRLTTDHHHKSDFFPDVLIPNDVLQKFPFIRTIITYSKFISTSKTDFTFLNIMLNNMFNNLISDERGYRYDNIIRQFAASIYILGGRSTYNFLRLNIPALLPSVQIIQSYIAASESNLTEGLFNYNRICNYFNSNQVTLGFCAEHCTAIIPKITYNTSSNSFVGFSRPIDVCGIPVAESFSTESFTRFEHIYSTLPHAKSLNAIVIQPLSSSLNNTSPYLLAAYGTDGKFTAAEIISRWLHTHQEFKSKGVRIVGYSSDCDSRYLLAMKSALGFFAHFAFPDHPDLFTIDLPMSWSWFFMQHEILFVCMQDATHICTKLRNRLLSTTATLLFGSQLVNIDPLLHIINNFSKFDHGLVRSDINPKDRQNFNSAAKISSDAVLNLLEQVPNSLGIRIYLQAIKSVRLAYIEKTTSIMDRIFHGWIAVFIFRFWCLWINEMNKKSLDTILTQLSDFEFKFNEKVKPKSQYFITYQSHFCVEINAHCLIYLATLVNEQQLPIEALNIWLQNSQGCESTFRSARSISSNFSSGVNFTVSQFLSQANKLSTLQNIKNNKNSNHLRFPQHHKLSKASENVFELSKPTVVSKINIENAVHKAYEYVVHLLSPLKIKHFERNGQIITLNDLSNIISRQLEVFWSAEIELNEDATDDSDSKISDTTINELNGYDSDDLLESDDGNDSIHVTNMKNGQGIRVFDKVKQELAHTYFQVNINNEIKYLHKQTACWLLEKDKNTLSADRLSRVRDGIFTSFPKGFDPYLEEPTWSKRGKWNYHHMCRFWFKLILDIPLINKYDYVMRLDSDLKVMGVWFNVFELMKNKTAVNFANVEQADTEAILPGLMKLKTFTLDYQKKYGIIPKNPIRLTRAFDIPNHIRLHNTNFDIFKVEFFKSQPVTHWTNAVDESFGIFRYRWGDHVLRYLTTAMFATPNEVLVRTDFNLSYCHPC</sequence>
<dbReference type="SUPFAM" id="SSF53448">
    <property type="entry name" value="Nucleotide-diphospho-sugar transferases"/>
    <property type="match status" value="1"/>
</dbReference>
<dbReference type="GO" id="GO:0000032">
    <property type="term" value="P:cell wall mannoprotein biosynthetic process"/>
    <property type="evidence" value="ECO:0007669"/>
    <property type="project" value="TreeGrafter"/>
</dbReference>
<dbReference type="AlphaFoldDB" id="A0A814VFE9"/>
<dbReference type="PANTHER" id="PTHR31121:SF6">
    <property type="entry name" value="ALPHA-1,2 MANNOSYLTRANSFERASE KTR1"/>
    <property type="match status" value="1"/>
</dbReference>
<dbReference type="Gene3D" id="3.90.550.10">
    <property type="entry name" value="Spore Coat Polysaccharide Biosynthesis Protein SpsA, Chain A"/>
    <property type="match status" value="1"/>
</dbReference>